<evidence type="ECO:0000256" key="9">
    <source>
        <dbReference type="RuleBase" id="RU003514"/>
    </source>
</evidence>
<evidence type="ECO:0000313" key="11">
    <source>
        <dbReference type="RefSeq" id="XP_017769086.1"/>
    </source>
</evidence>
<keyword evidence="3 9" id="KW-0639">Primosome</keyword>
<evidence type="ECO:0000256" key="2">
    <source>
        <dbReference type="ARBA" id="ARBA00022478"/>
    </source>
</evidence>
<dbReference type="RefSeq" id="XP_017769086.1">
    <property type="nucleotide sequence ID" value="XM_017913597.1"/>
</dbReference>
<sequence length="408" mass="47895">MGEYTEELLQELLPLFYSRLFPCNSFYRWLSYGSSATFKLRELSFTLLGDIYIRYQSFESMENFSNELNKHKPIKIDIGAIYNHPPKYKTQIQKFGPVEKELVFDIDMTDYDDVRTCCSGTDICSKCWKFMVLACKVLDAALREDFGFKHMLWVFSGRRGVHCWVCDENVKKFTDEERKAVAEYLFVKKDGHKNILFGDKIHTSLRRALTIIKPYFNQMMFVEQNILGTDEGIKKFLKNIHEEIRIQSEEVLRSVEGSEARWKVFCDYFRTLSQKQSIPKIYKNTIEELMLLYCYPRLDINVSKGINHLLKAPFCVHPKTGKVCIPFNPKTVDKFDPATVPTLTLLVDEINKYDQITKEEEMADGVNSSKIKDYKKTSLLKSITVFEDFLRNIERELKQKRKPTPMEF</sequence>
<dbReference type="CDD" id="cd04860">
    <property type="entry name" value="AE_Prim_S"/>
    <property type="match status" value="1"/>
</dbReference>
<evidence type="ECO:0000256" key="5">
    <source>
        <dbReference type="ARBA" id="ARBA00022695"/>
    </source>
</evidence>
<keyword evidence="6 9" id="KW-0235">DNA replication</keyword>
<dbReference type="Pfam" id="PF01896">
    <property type="entry name" value="DNA_primase_S"/>
    <property type="match status" value="1"/>
</dbReference>
<evidence type="ECO:0000256" key="6">
    <source>
        <dbReference type="ARBA" id="ARBA00022705"/>
    </source>
</evidence>
<dbReference type="NCBIfam" id="TIGR00335">
    <property type="entry name" value="primase_sml"/>
    <property type="match status" value="1"/>
</dbReference>
<dbReference type="Proteomes" id="UP000695000">
    <property type="component" value="Unplaced"/>
</dbReference>
<keyword evidence="7" id="KW-0479">Metal-binding</keyword>
<comment type="similarity">
    <text evidence="1 9">Belongs to the eukaryotic-type primase small subunit family.</text>
</comment>
<dbReference type="InterPro" id="IPR014052">
    <property type="entry name" value="DNA_primase_ssu_euk/arc"/>
</dbReference>
<keyword evidence="8" id="KW-0804">Transcription</keyword>
<dbReference type="PANTHER" id="PTHR10536">
    <property type="entry name" value="DNA PRIMASE SMALL SUBUNIT"/>
    <property type="match status" value="1"/>
</dbReference>
<name>A0ABM1M3D6_NICVS</name>
<dbReference type="InterPro" id="IPR002755">
    <property type="entry name" value="DNA_primase_S"/>
</dbReference>
<keyword evidence="10" id="KW-1185">Reference proteome</keyword>
<accession>A0ABM1M3D6</accession>
<dbReference type="SUPFAM" id="SSF56747">
    <property type="entry name" value="Prim-pol domain"/>
    <property type="match status" value="1"/>
</dbReference>
<evidence type="ECO:0000256" key="8">
    <source>
        <dbReference type="ARBA" id="ARBA00023163"/>
    </source>
</evidence>
<keyword evidence="2 9" id="KW-0240">DNA-directed RNA polymerase</keyword>
<protein>
    <recommendedName>
        <fullName evidence="9">DNA primase</fullName>
        <ecNumber evidence="9">2.7.7.-</ecNumber>
    </recommendedName>
</protein>
<evidence type="ECO:0000256" key="4">
    <source>
        <dbReference type="ARBA" id="ARBA00022679"/>
    </source>
</evidence>
<keyword evidence="4 9" id="KW-0808">Transferase</keyword>
<evidence type="ECO:0000313" key="10">
    <source>
        <dbReference type="Proteomes" id="UP000695000"/>
    </source>
</evidence>
<evidence type="ECO:0000256" key="7">
    <source>
        <dbReference type="ARBA" id="ARBA00022723"/>
    </source>
</evidence>
<dbReference type="Gene3D" id="3.90.920.10">
    <property type="entry name" value="DNA primase, PRIM domain"/>
    <property type="match status" value="1"/>
</dbReference>
<reference evidence="11" key="1">
    <citation type="submission" date="2025-08" db="UniProtKB">
        <authorList>
            <consortium name="RefSeq"/>
        </authorList>
    </citation>
    <scope>IDENTIFICATION</scope>
    <source>
        <tissue evidence="11">Whole Larva</tissue>
    </source>
</reference>
<organism evidence="10 11">
    <name type="scientific">Nicrophorus vespilloides</name>
    <name type="common">Boreal carrion beetle</name>
    <dbReference type="NCBI Taxonomy" id="110193"/>
    <lineage>
        <taxon>Eukaryota</taxon>
        <taxon>Metazoa</taxon>
        <taxon>Ecdysozoa</taxon>
        <taxon>Arthropoda</taxon>
        <taxon>Hexapoda</taxon>
        <taxon>Insecta</taxon>
        <taxon>Pterygota</taxon>
        <taxon>Neoptera</taxon>
        <taxon>Endopterygota</taxon>
        <taxon>Coleoptera</taxon>
        <taxon>Polyphaga</taxon>
        <taxon>Staphyliniformia</taxon>
        <taxon>Silphidae</taxon>
        <taxon>Nicrophorinae</taxon>
        <taxon>Nicrophorus</taxon>
    </lineage>
</organism>
<gene>
    <name evidence="11" type="primary">LOC108557172</name>
</gene>
<dbReference type="EC" id="2.7.7.-" evidence="9"/>
<proteinExistence type="inferred from homology"/>
<evidence type="ECO:0000256" key="3">
    <source>
        <dbReference type="ARBA" id="ARBA00022515"/>
    </source>
</evidence>
<evidence type="ECO:0000256" key="1">
    <source>
        <dbReference type="ARBA" id="ARBA00009762"/>
    </source>
</evidence>
<keyword evidence="5" id="KW-0548">Nucleotidyltransferase</keyword>
<dbReference type="GeneID" id="108557172"/>